<dbReference type="VEuPathDB" id="TriTrypDB:C4B63_44g149"/>
<proteinExistence type="predicted"/>
<dbReference type="GO" id="GO:0004843">
    <property type="term" value="F:cysteine-type deubiquitinase activity"/>
    <property type="evidence" value="ECO:0007669"/>
    <property type="project" value="UniProtKB-EC"/>
</dbReference>
<evidence type="ECO:0000256" key="1">
    <source>
        <dbReference type="ARBA" id="ARBA00000707"/>
    </source>
</evidence>
<keyword evidence="4" id="KW-0833">Ubl conjugation pathway</keyword>
<dbReference type="VEuPathDB" id="TriTrypDB:TcG_01437"/>
<evidence type="ECO:0000256" key="3">
    <source>
        <dbReference type="ARBA" id="ARBA00022670"/>
    </source>
</evidence>
<dbReference type="VEuPathDB" id="TriTrypDB:C3747_175g66"/>
<dbReference type="InterPro" id="IPR051346">
    <property type="entry name" value="OTU_Deubiquitinase"/>
</dbReference>
<evidence type="ECO:0000256" key="5">
    <source>
        <dbReference type="ARBA" id="ARBA00022801"/>
    </source>
</evidence>
<evidence type="ECO:0000256" key="4">
    <source>
        <dbReference type="ARBA" id="ARBA00022786"/>
    </source>
</evidence>
<dbReference type="GO" id="GO:0005737">
    <property type="term" value="C:cytoplasm"/>
    <property type="evidence" value="ECO:0007669"/>
    <property type="project" value="TreeGrafter"/>
</dbReference>
<dbReference type="AlphaFoldDB" id="A0A2V2W5D3"/>
<name>A0A2V2W5D3_TRYCR</name>
<dbReference type="PANTHER" id="PTHR13367">
    <property type="entry name" value="UBIQUITIN THIOESTERASE"/>
    <property type="match status" value="1"/>
</dbReference>
<evidence type="ECO:0000313" key="8">
    <source>
        <dbReference type="EMBL" id="PWV03555.1"/>
    </source>
</evidence>
<keyword evidence="5" id="KW-0378">Hydrolase</keyword>
<dbReference type="VEuPathDB" id="TriTrypDB:TCSYLVIO_002937"/>
<feature type="region of interest" description="Disordered" evidence="7">
    <location>
        <begin position="359"/>
        <end position="397"/>
    </location>
</feature>
<evidence type="ECO:0000256" key="6">
    <source>
        <dbReference type="ARBA" id="ARBA00022807"/>
    </source>
</evidence>
<sequence length="397" mass="44410">MVLLTKFLATMEMRDAQLLRRRKETDEYATWRLTFDEDAPGRQMSAGWRTTPSPPEWECVLVRGRDSDIADIVVKGFGDRELLYGEGLVLQSPIDVSILLSVEHPTEDDVLHATSMPTFDGTMSEEESEILLSCLTVPYVRLPLVLDFFASQDRYAYLFTSALQNVFRAVIFEPSVFVAPETLQKANPTMVPMRLTEQQRKVIELRHLRGDFSVENFESCLGTTYGLLLNELRHSPASVLDPLRRILESVLEIGPSSVYSANAPYVLFIVGVVCDVLAFGNIVRGWPSLEGSAQLETLTAYQTSMLRFLLTTVQPTLKEWCREGEENDDTPTQCVLQSYLGVIYRAAWKMALTTECLSSPSRNEHDVDGESGQQRGADISPFSFSTMASHPALGVSS</sequence>
<dbReference type="GO" id="GO:0071947">
    <property type="term" value="P:protein deubiquitination involved in ubiquitin-dependent protein catabolic process"/>
    <property type="evidence" value="ECO:0007669"/>
    <property type="project" value="TreeGrafter"/>
</dbReference>
<evidence type="ECO:0000256" key="2">
    <source>
        <dbReference type="ARBA" id="ARBA00012759"/>
    </source>
</evidence>
<keyword evidence="3" id="KW-0645">Protease</keyword>
<evidence type="ECO:0000313" key="9">
    <source>
        <dbReference type="Proteomes" id="UP000246078"/>
    </source>
</evidence>
<reference evidence="8 9" key="1">
    <citation type="journal article" date="2018" name="Microb. Genom.">
        <title>Expanding an expanded genome: long-read sequencing of Trypanosoma cruzi.</title>
        <authorList>
            <person name="Berna L."/>
            <person name="Rodriguez M."/>
            <person name="Chiribao M.L."/>
            <person name="Parodi-Talice A."/>
            <person name="Pita S."/>
            <person name="Rijo G."/>
            <person name="Alvarez-Valin F."/>
            <person name="Robello C."/>
        </authorList>
    </citation>
    <scope>NUCLEOTIDE SEQUENCE [LARGE SCALE GENOMIC DNA]</scope>
    <source>
        <strain evidence="8 9">TCC</strain>
    </source>
</reference>
<evidence type="ECO:0000256" key="7">
    <source>
        <dbReference type="SAM" id="MobiDB-lite"/>
    </source>
</evidence>
<dbReference type="Proteomes" id="UP000246078">
    <property type="component" value="Unassembled WGS sequence"/>
</dbReference>
<dbReference type="VEuPathDB" id="TriTrypDB:BCY84_21666"/>
<dbReference type="VEuPathDB" id="TriTrypDB:ECC02_010339"/>
<dbReference type="PANTHER" id="PTHR13367:SF28">
    <property type="entry name" value="UBIQUITIN THIOESTERASE ZRANB1"/>
    <property type="match status" value="1"/>
</dbReference>
<keyword evidence="6" id="KW-0788">Thiol protease</keyword>
<dbReference type="VEuPathDB" id="TriTrypDB:TcCLB.510771.9"/>
<dbReference type="VEuPathDB" id="TriTrypDB:TcYC6_0106680"/>
<dbReference type="VEuPathDB" id="TriTrypDB:Tc_MARK_1646"/>
<organism evidence="8 9">
    <name type="scientific">Trypanosoma cruzi</name>
    <dbReference type="NCBI Taxonomy" id="5693"/>
    <lineage>
        <taxon>Eukaryota</taxon>
        <taxon>Discoba</taxon>
        <taxon>Euglenozoa</taxon>
        <taxon>Kinetoplastea</taxon>
        <taxon>Metakinetoplastina</taxon>
        <taxon>Trypanosomatida</taxon>
        <taxon>Trypanosomatidae</taxon>
        <taxon>Trypanosoma</taxon>
        <taxon>Schizotrypanum</taxon>
    </lineage>
</organism>
<dbReference type="EC" id="3.4.19.12" evidence="2"/>
<dbReference type="VEuPathDB" id="TriTrypDB:TcCL_NonESM08904"/>
<dbReference type="GO" id="GO:0070530">
    <property type="term" value="F:K63-linked polyubiquitin modification-dependent protein binding"/>
    <property type="evidence" value="ECO:0007669"/>
    <property type="project" value="TreeGrafter"/>
</dbReference>
<accession>A0A2V2W5D3</accession>
<dbReference type="VEuPathDB" id="TriTrypDB:TcCLB.511385.14"/>
<dbReference type="VEuPathDB" id="TriTrypDB:TcBrA4_0033550"/>
<comment type="caution">
    <text evidence="8">The sequence shown here is derived from an EMBL/GenBank/DDBJ whole genome shotgun (WGS) entry which is preliminary data.</text>
</comment>
<dbReference type="GO" id="GO:0005634">
    <property type="term" value="C:nucleus"/>
    <property type="evidence" value="ECO:0007669"/>
    <property type="project" value="TreeGrafter"/>
</dbReference>
<dbReference type="VEuPathDB" id="TriTrypDB:TCDM_04842"/>
<protein>
    <recommendedName>
        <fullName evidence="2">ubiquitinyl hydrolase 1</fullName>
        <ecNumber evidence="2">3.4.19.12</ecNumber>
    </recommendedName>
</protein>
<comment type="catalytic activity">
    <reaction evidence="1">
        <text>Thiol-dependent hydrolysis of ester, thioester, amide, peptide and isopeptide bonds formed by the C-terminal Gly of ubiquitin (a 76-residue protein attached to proteins as an intracellular targeting signal).</text>
        <dbReference type="EC" id="3.4.19.12"/>
    </reaction>
</comment>
<dbReference type="EMBL" id="PRFC01000175">
    <property type="protein sequence ID" value="PWV03555.1"/>
    <property type="molecule type" value="Genomic_DNA"/>
</dbReference>
<gene>
    <name evidence="8" type="ORF">C3747_175g66</name>
</gene>